<keyword evidence="3" id="KW-1185">Reference proteome</keyword>
<dbReference type="PROSITE" id="PS51257">
    <property type="entry name" value="PROKAR_LIPOPROTEIN"/>
    <property type="match status" value="1"/>
</dbReference>
<feature type="region of interest" description="Disordered" evidence="1">
    <location>
        <begin position="33"/>
        <end position="56"/>
    </location>
</feature>
<dbReference type="OrthoDB" id="6057763at2"/>
<proteinExistence type="predicted"/>
<evidence type="ECO:0000313" key="3">
    <source>
        <dbReference type="Proteomes" id="UP000266693"/>
    </source>
</evidence>
<evidence type="ECO:0000313" key="2">
    <source>
        <dbReference type="EMBL" id="RHW18658.1"/>
    </source>
</evidence>
<evidence type="ECO:0000256" key="1">
    <source>
        <dbReference type="SAM" id="MobiDB-lite"/>
    </source>
</evidence>
<organism evidence="2 3">
    <name type="scientific">Sphingomonas gilva</name>
    <dbReference type="NCBI Taxonomy" id="2305907"/>
    <lineage>
        <taxon>Bacteria</taxon>
        <taxon>Pseudomonadati</taxon>
        <taxon>Pseudomonadota</taxon>
        <taxon>Alphaproteobacteria</taxon>
        <taxon>Sphingomonadales</taxon>
        <taxon>Sphingomonadaceae</taxon>
        <taxon>Sphingomonas</taxon>
    </lineage>
</organism>
<sequence>MNRTLPALAALLAFTACDRSDPPVNQVGIDLNAVTPAPEPAPQAPTANETAPANGAAPVASTTIPAAYHGVYDQTAAACASASSIYRLTVSGDELRFHESLAEVQSVTPEGENAIRVAANYSGEGMTWSNIQRVALSDGGRTLTITGEGEPVKRTRCG</sequence>
<dbReference type="Proteomes" id="UP000266693">
    <property type="component" value="Unassembled WGS sequence"/>
</dbReference>
<accession>A0A396RQB7</accession>
<dbReference type="RefSeq" id="WP_118862165.1">
    <property type="nucleotide sequence ID" value="NZ_QWLV01000001.1"/>
</dbReference>
<gene>
    <name evidence="2" type="ORF">D1610_00345</name>
</gene>
<name>A0A396RQB7_9SPHN</name>
<reference evidence="2 3" key="1">
    <citation type="submission" date="2018-08" db="EMBL/GenBank/DDBJ databases">
        <title>The multiple taxonomic identification of Sphingomonas gilva.</title>
        <authorList>
            <person name="Zhu D."/>
            <person name="Zheng S."/>
        </authorList>
    </citation>
    <scope>NUCLEOTIDE SEQUENCE [LARGE SCALE GENOMIC DNA]</scope>
    <source>
        <strain evidence="2 3">ZDH117</strain>
    </source>
</reference>
<feature type="compositionally biased region" description="Low complexity" evidence="1">
    <location>
        <begin position="44"/>
        <end position="56"/>
    </location>
</feature>
<dbReference type="EMBL" id="QWLV01000001">
    <property type="protein sequence ID" value="RHW18658.1"/>
    <property type="molecule type" value="Genomic_DNA"/>
</dbReference>
<comment type="caution">
    <text evidence="2">The sequence shown here is derived from an EMBL/GenBank/DDBJ whole genome shotgun (WGS) entry which is preliminary data.</text>
</comment>
<protein>
    <submittedName>
        <fullName evidence="2">Uncharacterized protein</fullName>
    </submittedName>
</protein>
<dbReference type="AlphaFoldDB" id="A0A396RQB7"/>